<evidence type="ECO:0000259" key="5">
    <source>
        <dbReference type="PROSITE" id="PS50923"/>
    </source>
</evidence>
<dbReference type="InterPro" id="IPR000859">
    <property type="entry name" value="CUB_dom"/>
</dbReference>
<dbReference type="AlphaFoldDB" id="A0A674HWB4"/>
<keyword evidence="1" id="KW-0720">Serine protease</keyword>
<dbReference type="Gene3D" id="2.10.70.10">
    <property type="entry name" value="Complement Module, domain 1"/>
    <property type="match status" value="2"/>
</dbReference>
<organism evidence="6 7">
    <name type="scientific">Terrapene triunguis</name>
    <name type="common">Three-toed box turtle</name>
    <dbReference type="NCBI Taxonomy" id="2587831"/>
    <lineage>
        <taxon>Eukaryota</taxon>
        <taxon>Metazoa</taxon>
        <taxon>Chordata</taxon>
        <taxon>Craniata</taxon>
        <taxon>Vertebrata</taxon>
        <taxon>Euteleostomi</taxon>
        <taxon>Archelosauria</taxon>
        <taxon>Testudinata</taxon>
        <taxon>Testudines</taxon>
        <taxon>Cryptodira</taxon>
        <taxon>Durocryptodira</taxon>
        <taxon>Testudinoidea</taxon>
        <taxon>Emydidae</taxon>
        <taxon>Terrapene</taxon>
    </lineage>
</organism>
<dbReference type="InterPro" id="IPR035914">
    <property type="entry name" value="Sperma_CUB_dom_sf"/>
</dbReference>
<dbReference type="PROSITE" id="PS50923">
    <property type="entry name" value="SUSHI"/>
    <property type="match status" value="2"/>
</dbReference>
<dbReference type="PANTHER" id="PTHR24255">
    <property type="entry name" value="COMPLEMENT COMPONENT 1, S SUBCOMPONENT-RELATED"/>
    <property type="match status" value="1"/>
</dbReference>
<dbReference type="InParanoid" id="A0A674HWB4"/>
<feature type="domain" description="CUB" evidence="4">
    <location>
        <begin position="256"/>
        <end position="364"/>
    </location>
</feature>
<evidence type="ECO:0000256" key="2">
    <source>
        <dbReference type="ARBA" id="ARBA00023157"/>
    </source>
</evidence>
<dbReference type="InterPro" id="IPR000436">
    <property type="entry name" value="Sushi_SCR_CCP_dom"/>
</dbReference>
<keyword evidence="2" id="KW-1015">Disulfide bond</keyword>
<feature type="domain" description="CUB" evidence="4">
    <location>
        <begin position="83"/>
        <end position="193"/>
    </location>
</feature>
<dbReference type="Gene3D" id="2.60.120.290">
    <property type="entry name" value="Spermadhesin, CUB domain"/>
    <property type="match status" value="2"/>
</dbReference>
<evidence type="ECO:0000256" key="3">
    <source>
        <dbReference type="PROSITE-ProRule" id="PRU00302"/>
    </source>
</evidence>
<dbReference type="GeneTree" id="ENSGT00940000155549"/>
<evidence type="ECO:0000259" key="4">
    <source>
        <dbReference type="PROSITE" id="PS01180"/>
    </source>
</evidence>
<reference evidence="6" key="2">
    <citation type="submission" date="2025-09" db="UniProtKB">
        <authorList>
            <consortium name="Ensembl"/>
        </authorList>
    </citation>
    <scope>IDENTIFICATION</scope>
</reference>
<feature type="domain" description="Sushi" evidence="5">
    <location>
        <begin position="22"/>
        <end position="81"/>
    </location>
</feature>
<dbReference type="Pfam" id="PF00084">
    <property type="entry name" value="Sushi"/>
    <property type="match status" value="2"/>
</dbReference>
<reference evidence="6" key="1">
    <citation type="submission" date="2025-08" db="UniProtKB">
        <authorList>
            <consortium name="Ensembl"/>
        </authorList>
    </citation>
    <scope>IDENTIFICATION</scope>
</reference>
<dbReference type="FunFam" id="2.10.70.10:FF:000002">
    <property type="entry name" value="CUB and Sushi multiple domains 3"/>
    <property type="match status" value="2"/>
</dbReference>
<dbReference type="Proteomes" id="UP000472274">
    <property type="component" value="Unplaced"/>
</dbReference>
<dbReference type="GO" id="GO:0004252">
    <property type="term" value="F:serine-type endopeptidase activity"/>
    <property type="evidence" value="ECO:0007669"/>
    <property type="project" value="TreeGrafter"/>
</dbReference>
<dbReference type="GO" id="GO:0005615">
    <property type="term" value="C:extracellular space"/>
    <property type="evidence" value="ECO:0007669"/>
    <property type="project" value="TreeGrafter"/>
</dbReference>
<dbReference type="SUPFAM" id="SSF57535">
    <property type="entry name" value="Complement control module/SCR domain"/>
    <property type="match status" value="2"/>
</dbReference>
<keyword evidence="1" id="KW-0378">Hydrolase</keyword>
<dbReference type="CDD" id="cd00033">
    <property type="entry name" value="CCP"/>
    <property type="match status" value="2"/>
</dbReference>
<evidence type="ECO:0000256" key="1">
    <source>
        <dbReference type="ARBA" id="ARBA00022825"/>
    </source>
</evidence>
<feature type="domain" description="Sushi" evidence="5">
    <location>
        <begin position="194"/>
        <end position="254"/>
    </location>
</feature>
<accession>A0A674HWB4</accession>
<keyword evidence="7" id="KW-1185">Reference proteome</keyword>
<dbReference type="Ensembl" id="ENSTMTT00000000648.1">
    <property type="protein sequence ID" value="ENSTMTP00000000630.1"/>
    <property type="gene ID" value="ENSTMTG00000000539.1"/>
</dbReference>
<keyword evidence="3" id="KW-0768">Sushi</keyword>
<comment type="caution">
    <text evidence="3">Lacks conserved residue(s) required for the propagation of feature annotation.</text>
</comment>
<proteinExistence type="predicted"/>
<dbReference type="FunFam" id="2.60.120.290:FF:000001">
    <property type="entry name" value="CUB and sushi domain-containing protein 3 isoform X1"/>
    <property type="match status" value="2"/>
</dbReference>
<dbReference type="Pfam" id="PF00431">
    <property type="entry name" value="CUB"/>
    <property type="match status" value="2"/>
</dbReference>
<dbReference type="InterPro" id="IPR035976">
    <property type="entry name" value="Sushi/SCR/CCP_sf"/>
</dbReference>
<keyword evidence="1" id="KW-0645">Protease</keyword>
<evidence type="ECO:0008006" key="8">
    <source>
        <dbReference type="Google" id="ProtNLM"/>
    </source>
</evidence>
<evidence type="ECO:0000313" key="7">
    <source>
        <dbReference type="Proteomes" id="UP000472274"/>
    </source>
</evidence>
<name>A0A674HWB4_9SAUR</name>
<protein>
    <recommendedName>
        <fullName evidence="8">CUB and Sushi multiple domains 2</fullName>
    </recommendedName>
</protein>
<sequence length="443" mass="49563">MLSKFFIPELYLSFVVSEYNLEPCDDPGVPAFSRRIGFYFGVGDSLTFSCFPGYRLEGANKLACLGGGRRVWSAPLPRCVAECGASVSGNEGTLLSPNFPSNYDNNHECIYKIETECMLLFLCSLHFIVFDTEVAHDILKVWDGPLESSILLKEWSGSALPEDIHSTFNSLTLQFDSDFFISKSGFSIQFSIASTCNDPGTPQNGTRYGDSREPGDTTTFQCDPGYQLQGQAKITCVQLNNRFFWQPDPPTCIAACGGNLTGPAGVILSPNYPQPYPPGKECDWRIKVNPDFVIALIFKSFSMEPSYDFLHIYEGEDSNSPLIGSFQGSQAPERIESNANSLFLAFRSDASVGMSGFAIEYKDWHLCSEFSSFQPQRYGLSFSFQSIEEKLHTLCERKENEKQPKPKEHELSTHLNPSSHFSTIFFLHPFSFRLARLLSPEEL</sequence>
<dbReference type="PANTHER" id="PTHR24255:SF34">
    <property type="entry name" value="CUB AND SUSHI MULTIPLE DOMAINS 1"/>
    <property type="match status" value="1"/>
</dbReference>
<dbReference type="PROSITE" id="PS01180">
    <property type="entry name" value="CUB"/>
    <property type="match status" value="2"/>
</dbReference>
<dbReference type="SMART" id="SM00032">
    <property type="entry name" value="CCP"/>
    <property type="match status" value="2"/>
</dbReference>
<dbReference type="CDD" id="cd00041">
    <property type="entry name" value="CUB"/>
    <property type="match status" value="2"/>
</dbReference>
<dbReference type="SUPFAM" id="SSF49854">
    <property type="entry name" value="Spermadhesin, CUB domain"/>
    <property type="match status" value="2"/>
</dbReference>
<dbReference type="SMART" id="SM00042">
    <property type="entry name" value="CUB"/>
    <property type="match status" value="2"/>
</dbReference>
<evidence type="ECO:0000313" key="6">
    <source>
        <dbReference type="Ensembl" id="ENSTMTP00000000630.1"/>
    </source>
</evidence>